<feature type="domain" description="Retrotransposon gag" evidence="1">
    <location>
        <begin position="67"/>
        <end position="124"/>
    </location>
</feature>
<dbReference type="EMBL" id="BQNB010008968">
    <property type="protein sequence ID" value="GJS56895.1"/>
    <property type="molecule type" value="Genomic_DNA"/>
</dbReference>
<dbReference type="Proteomes" id="UP001151760">
    <property type="component" value="Unassembled WGS sequence"/>
</dbReference>
<evidence type="ECO:0000313" key="3">
    <source>
        <dbReference type="Proteomes" id="UP001151760"/>
    </source>
</evidence>
<dbReference type="Pfam" id="PF03732">
    <property type="entry name" value="Retrotrans_gag"/>
    <property type="match status" value="1"/>
</dbReference>
<organism evidence="2 3">
    <name type="scientific">Tanacetum coccineum</name>
    <dbReference type="NCBI Taxonomy" id="301880"/>
    <lineage>
        <taxon>Eukaryota</taxon>
        <taxon>Viridiplantae</taxon>
        <taxon>Streptophyta</taxon>
        <taxon>Embryophyta</taxon>
        <taxon>Tracheophyta</taxon>
        <taxon>Spermatophyta</taxon>
        <taxon>Magnoliopsida</taxon>
        <taxon>eudicotyledons</taxon>
        <taxon>Gunneridae</taxon>
        <taxon>Pentapetalae</taxon>
        <taxon>asterids</taxon>
        <taxon>campanulids</taxon>
        <taxon>Asterales</taxon>
        <taxon>Asteraceae</taxon>
        <taxon>Asteroideae</taxon>
        <taxon>Anthemideae</taxon>
        <taxon>Anthemidinae</taxon>
        <taxon>Tanacetum</taxon>
    </lineage>
</organism>
<comment type="caution">
    <text evidence="2">The sequence shown here is derived from an EMBL/GenBank/DDBJ whole genome shotgun (WGS) entry which is preliminary data.</text>
</comment>
<keyword evidence="3" id="KW-1185">Reference proteome</keyword>
<gene>
    <name evidence="2" type="ORF">Tco_0651679</name>
</gene>
<evidence type="ECO:0000313" key="2">
    <source>
        <dbReference type="EMBL" id="GJS56895.1"/>
    </source>
</evidence>
<dbReference type="InterPro" id="IPR005162">
    <property type="entry name" value="Retrotrans_gag_dom"/>
</dbReference>
<protein>
    <submittedName>
        <fullName evidence="2">Zinc finger, CCHC-type, retrotransposon gag domain protein</fullName>
    </submittedName>
</protein>
<accession>A0ABQ4WVN5</accession>
<name>A0ABQ4WVN5_9ASTR</name>
<proteinExistence type="predicted"/>
<reference evidence="2" key="2">
    <citation type="submission" date="2022-01" db="EMBL/GenBank/DDBJ databases">
        <authorList>
            <person name="Yamashiro T."/>
            <person name="Shiraishi A."/>
            <person name="Satake H."/>
            <person name="Nakayama K."/>
        </authorList>
    </citation>
    <scope>NUCLEOTIDE SEQUENCE</scope>
</reference>
<reference evidence="2" key="1">
    <citation type="journal article" date="2022" name="Int. J. Mol. Sci.">
        <title>Draft Genome of Tanacetum Coccineum: Genomic Comparison of Closely Related Tanacetum-Family Plants.</title>
        <authorList>
            <person name="Yamashiro T."/>
            <person name="Shiraishi A."/>
            <person name="Nakayama K."/>
            <person name="Satake H."/>
        </authorList>
    </citation>
    <scope>NUCLEOTIDE SEQUENCE</scope>
</reference>
<evidence type="ECO:0000259" key="1">
    <source>
        <dbReference type="Pfam" id="PF03732"/>
    </source>
</evidence>
<sequence>MRLPSRMVLGGSWMTTLLHPTTWFERFGKSKAQSFSSATTPVDAKNWIAHIEKLFEVLGCADEFKARLASYKLEGDALSWWKAFKQAKGSEEYVDTLSWKDFCDIFFLQYFPRSEQQKYEREYHMIR</sequence>